<evidence type="ECO:0000256" key="3">
    <source>
        <dbReference type="HAMAP-Rule" id="MF_02044"/>
    </source>
</evidence>
<dbReference type="HAMAP" id="MF_02044">
    <property type="entry name" value="Mre11"/>
    <property type="match status" value="1"/>
</dbReference>
<organism evidence="6 7">
    <name type="scientific">Salinirubrum litoreum</name>
    <dbReference type="NCBI Taxonomy" id="1126234"/>
    <lineage>
        <taxon>Archaea</taxon>
        <taxon>Methanobacteriati</taxon>
        <taxon>Methanobacteriota</taxon>
        <taxon>Stenosarchaea group</taxon>
        <taxon>Halobacteria</taxon>
        <taxon>Halobacteriales</taxon>
        <taxon>Haloferacaceae</taxon>
        <taxon>Salinirubrum</taxon>
    </lineage>
</organism>
<comment type="subunit">
    <text evidence="3">Homodimer. Forms a heterotetramer composed of two Mre11 subunits and two Rad50 subunits.</text>
</comment>
<protein>
    <recommendedName>
        <fullName evidence="3">DNA double-strand break repair protein Mre11</fullName>
        <ecNumber evidence="3">3.1.-.-</ecNumber>
    </recommendedName>
</protein>
<dbReference type="RefSeq" id="WP_303645251.1">
    <property type="nucleotide sequence ID" value="NZ_JAJCVJ010000002.1"/>
</dbReference>
<evidence type="ECO:0000313" key="6">
    <source>
        <dbReference type="EMBL" id="MFC5367474.1"/>
    </source>
</evidence>
<feature type="binding site" evidence="3">
    <location>
        <position position="50"/>
    </location>
    <ligand>
        <name>Mn(2+)</name>
        <dbReference type="ChEBI" id="CHEBI:29035"/>
        <label>1</label>
    </ligand>
</feature>
<keyword evidence="3" id="KW-0479">Metal-binding</keyword>
<dbReference type="Proteomes" id="UP001596201">
    <property type="component" value="Unassembled WGS sequence"/>
</dbReference>
<keyword evidence="2 3" id="KW-0234">DNA repair</keyword>
<dbReference type="EMBL" id="JBHSKX010000002">
    <property type="protein sequence ID" value="MFC5367474.1"/>
    <property type="molecule type" value="Genomic_DNA"/>
</dbReference>
<dbReference type="Gene3D" id="3.60.21.10">
    <property type="match status" value="1"/>
</dbReference>
<comment type="function">
    <text evidence="3">Part of the Rad50/Mre11 complex, which is involved in the early steps of DNA double-strand break (DSB) repair. Mre11 binds to DSB ends and has both double-stranded 3'-5' exonuclease activity and single-stranded endonuclease activity.</text>
</comment>
<dbReference type="SUPFAM" id="SSF56300">
    <property type="entry name" value="Metallo-dependent phosphatases"/>
    <property type="match status" value="1"/>
</dbReference>
<feature type="region of interest" description="Disordered" evidence="4">
    <location>
        <begin position="360"/>
        <end position="517"/>
    </location>
</feature>
<dbReference type="InterPro" id="IPR004843">
    <property type="entry name" value="Calcineurin-like_PHP"/>
</dbReference>
<dbReference type="GO" id="GO:0006302">
    <property type="term" value="P:double-strand break repair"/>
    <property type="evidence" value="ECO:0007669"/>
    <property type="project" value="UniProtKB-UniRule"/>
</dbReference>
<feature type="binding site" evidence="3">
    <location>
        <position position="183"/>
    </location>
    <ligand>
        <name>Mn(2+)</name>
        <dbReference type="ChEBI" id="CHEBI:29035"/>
        <label>1</label>
    </ligand>
</feature>
<dbReference type="GO" id="GO:0008408">
    <property type="term" value="F:3'-5' exonuclease activity"/>
    <property type="evidence" value="ECO:0007669"/>
    <property type="project" value="UniProtKB-UniRule"/>
</dbReference>
<evidence type="ECO:0000256" key="4">
    <source>
        <dbReference type="SAM" id="MobiDB-lite"/>
    </source>
</evidence>
<dbReference type="GO" id="GO:0000403">
    <property type="term" value="F:Y-form DNA binding"/>
    <property type="evidence" value="ECO:0007669"/>
    <property type="project" value="UniProtKB-UniRule"/>
</dbReference>
<evidence type="ECO:0000256" key="1">
    <source>
        <dbReference type="ARBA" id="ARBA00022763"/>
    </source>
</evidence>
<dbReference type="AlphaFoldDB" id="A0ABD5RBR9"/>
<dbReference type="Pfam" id="PF00149">
    <property type="entry name" value="Metallophos"/>
    <property type="match status" value="1"/>
</dbReference>
<reference evidence="6 7" key="1">
    <citation type="journal article" date="2019" name="Int. J. Syst. Evol. Microbiol.">
        <title>The Global Catalogue of Microorganisms (GCM) 10K type strain sequencing project: providing services to taxonomists for standard genome sequencing and annotation.</title>
        <authorList>
            <consortium name="The Broad Institute Genomics Platform"/>
            <consortium name="The Broad Institute Genome Sequencing Center for Infectious Disease"/>
            <person name="Wu L."/>
            <person name="Ma J."/>
        </authorList>
    </citation>
    <scope>NUCLEOTIDE SEQUENCE [LARGE SCALE GENOMIC DNA]</scope>
    <source>
        <strain evidence="6 7">CGMCC 1.12237</strain>
    </source>
</reference>
<keyword evidence="1 3" id="KW-0227">DNA damage</keyword>
<feature type="compositionally biased region" description="Acidic residues" evidence="4">
    <location>
        <begin position="455"/>
        <end position="508"/>
    </location>
</feature>
<feature type="binding site" evidence="3">
    <location>
        <position position="50"/>
    </location>
    <ligand>
        <name>Mn(2+)</name>
        <dbReference type="ChEBI" id="CHEBI:29035"/>
        <label>2</label>
    </ligand>
</feature>
<evidence type="ECO:0000259" key="5">
    <source>
        <dbReference type="Pfam" id="PF00149"/>
    </source>
</evidence>
<comment type="caution">
    <text evidence="6">The sequence shown here is derived from an EMBL/GenBank/DDBJ whole genome shotgun (WGS) entry which is preliminary data.</text>
</comment>
<feature type="binding site" evidence="3">
    <location>
        <position position="9"/>
    </location>
    <ligand>
        <name>Mn(2+)</name>
        <dbReference type="ChEBI" id="CHEBI:29035"/>
        <label>1</label>
    </ligand>
</feature>
<dbReference type="GO" id="GO:0030145">
    <property type="term" value="F:manganese ion binding"/>
    <property type="evidence" value="ECO:0007669"/>
    <property type="project" value="UniProtKB-UniRule"/>
</dbReference>
<accession>A0ABD5RBR9</accession>
<dbReference type="EC" id="3.1.-.-" evidence="3"/>
<comment type="cofactor">
    <cofactor evidence="3">
        <name>Mn(2+)</name>
        <dbReference type="ChEBI" id="CHEBI:29035"/>
    </cofactor>
    <text evidence="3">Binds 2 manganese ions per subunit.</text>
</comment>
<name>A0ABD5RBR9_9EURY</name>
<evidence type="ECO:0000313" key="7">
    <source>
        <dbReference type="Proteomes" id="UP001596201"/>
    </source>
</evidence>
<dbReference type="NCBIfam" id="NF041030">
    <property type="entry name" value="Mre11_Halo"/>
    <property type="match status" value="1"/>
</dbReference>
<keyword evidence="3" id="KW-0255">Endonuclease</keyword>
<dbReference type="GO" id="GO:0045027">
    <property type="term" value="F:DNA end binding"/>
    <property type="evidence" value="ECO:0007669"/>
    <property type="project" value="UniProtKB-UniRule"/>
</dbReference>
<dbReference type="InterPro" id="IPR029052">
    <property type="entry name" value="Metallo-depent_PP-like"/>
</dbReference>
<keyword evidence="3 6" id="KW-0378">Hydrolase</keyword>
<keyword evidence="7" id="KW-1185">Reference proteome</keyword>
<keyword evidence="3" id="KW-0464">Manganese</keyword>
<keyword evidence="3" id="KW-0269">Exonuclease</keyword>
<comment type="caution">
    <text evidence="3">Lacks conserved residue(s) required for the propagation of feature annotation.</text>
</comment>
<proteinExistence type="inferred from homology"/>
<feature type="binding site" evidence="3">
    <location>
        <position position="85"/>
    </location>
    <ligand>
        <name>Mn(2+)</name>
        <dbReference type="ChEBI" id="CHEBI:29035"/>
        <label>2</label>
    </ligand>
</feature>
<evidence type="ECO:0000256" key="2">
    <source>
        <dbReference type="ARBA" id="ARBA00023204"/>
    </source>
</evidence>
<keyword evidence="3" id="KW-0540">Nuclease</keyword>
<dbReference type="InterPro" id="IPR032885">
    <property type="entry name" value="Mre11_archaea-type"/>
</dbReference>
<feature type="compositionally biased region" description="Low complexity" evidence="4">
    <location>
        <begin position="445"/>
        <end position="454"/>
    </location>
</feature>
<dbReference type="PANTHER" id="PTHR30337:SF0">
    <property type="entry name" value="NUCLEASE SBCCD SUBUNIT D"/>
    <property type="match status" value="1"/>
</dbReference>
<feature type="compositionally biased region" description="Acidic residues" evidence="4">
    <location>
        <begin position="398"/>
        <end position="416"/>
    </location>
</feature>
<gene>
    <name evidence="3 6" type="primary">mre11</name>
    <name evidence="6" type="ORF">ACFPJ5_11035</name>
</gene>
<feature type="active site" description="Proton donor" evidence="3">
    <location>
        <position position="86"/>
    </location>
</feature>
<comment type="similarity">
    <text evidence="3">Belongs to the MRE11/RAD32 family.</text>
</comment>
<comment type="activity regulation">
    <text evidence="3">Nuclease activity is regulated by Rad50.</text>
</comment>
<feature type="binding site" evidence="3">
    <location>
        <position position="11"/>
    </location>
    <ligand>
        <name>Mn(2+)</name>
        <dbReference type="ChEBI" id="CHEBI:29035"/>
        <label>1</label>
    </ligand>
</feature>
<feature type="domain" description="Calcineurin-like phosphoesterase" evidence="5">
    <location>
        <begin position="3"/>
        <end position="131"/>
    </location>
</feature>
<feature type="compositionally biased region" description="Low complexity" evidence="4">
    <location>
        <begin position="387"/>
        <end position="397"/>
    </location>
</feature>
<dbReference type="GO" id="GO:0004519">
    <property type="term" value="F:endonuclease activity"/>
    <property type="evidence" value="ECO:0007669"/>
    <property type="project" value="UniProtKB-UniRule"/>
</dbReference>
<dbReference type="PANTHER" id="PTHR30337">
    <property type="entry name" value="COMPONENT OF ATP-DEPENDENT DSDNA EXONUCLEASE"/>
    <property type="match status" value="1"/>
</dbReference>
<dbReference type="InterPro" id="IPR050535">
    <property type="entry name" value="DNA_Repair-Maintenance_Comp"/>
</dbReference>
<sequence length="517" mass="55643">MTRVIHTGDTHIGYQQYHSPERRQDFLDAFEAVVADAIDDDVDAVIHAGDLFHDRRPDLQDLLGTLAALRTLADADIPFLAVVGNHESTRGGQWLDLFENLGLATRLGAGPYRLGDVAVYGLDHVPQSRRDDLAYDFEPHDAAHAVLVSHGLFTPFVHGNWDTETVLAESNVDFDALLLGDNHTPDTAEVAGTWVTYCGSTERASASERDERGYNIVEFGDDVDISRRSLDDYTRDFAFVSVDLGEGEGIERVRERVRQFDLDDAVAIVEITGEGEPVTPASVEEYAAEAGALIARVTDRREIEEGETDIDVSFADPDDAVRERVREMGLSTAARDVDETVRASKVADSNVRQEVETRVTDLLDSDDEAFSPAEVSETAAHEDESNPAAPANATDATDAADETDVEAEADAGETDEPAASTEPADDLAGDGPETAETADTDDASSSDTETAVDTADADTDGTETADDTPDTDADSTETADDTIDTDTDGTETADDTTDTDADSTDDTDSQVSMEDFL</sequence>
<dbReference type="InterPro" id="IPR054879">
    <property type="entry name" value="Mre11_Halo"/>
</dbReference>
<feature type="binding site" evidence="3">
    <location>
        <position position="150"/>
    </location>
    <ligand>
        <name>Mn(2+)</name>
        <dbReference type="ChEBI" id="CHEBI:29035"/>
        <label>2</label>
    </ligand>
</feature>